<accession>A0A554VLT6</accession>
<reference evidence="2 3" key="1">
    <citation type="submission" date="2019-07" db="EMBL/GenBank/DDBJ databases">
        <title>The draft genome sequence of Aquimarina algiphila M91.</title>
        <authorList>
            <person name="Meng X."/>
        </authorList>
    </citation>
    <scope>NUCLEOTIDE SEQUENCE [LARGE SCALE GENOMIC DNA]</scope>
    <source>
        <strain evidence="2 3">M91</strain>
    </source>
</reference>
<comment type="caution">
    <text evidence="2">The sequence shown here is derived from an EMBL/GenBank/DDBJ whole genome shotgun (WGS) entry which is preliminary data.</text>
</comment>
<dbReference type="Gene3D" id="1.20.1270.360">
    <property type="match status" value="1"/>
</dbReference>
<dbReference type="InterPro" id="IPR017896">
    <property type="entry name" value="4Fe4S_Fe-S-bd"/>
</dbReference>
<dbReference type="OrthoDB" id="5396211at2"/>
<keyword evidence="3" id="KW-1185">Reference proteome</keyword>
<dbReference type="Proteomes" id="UP000318833">
    <property type="component" value="Unassembled WGS sequence"/>
</dbReference>
<organism evidence="2 3">
    <name type="scientific">Aquimarina algiphila</name>
    <dbReference type="NCBI Taxonomy" id="2047982"/>
    <lineage>
        <taxon>Bacteria</taxon>
        <taxon>Pseudomonadati</taxon>
        <taxon>Bacteroidota</taxon>
        <taxon>Flavobacteriia</taxon>
        <taxon>Flavobacteriales</taxon>
        <taxon>Flavobacteriaceae</taxon>
        <taxon>Aquimarina</taxon>
    </lineage>
</organism>
<gene>
    <name evidence="2" type="ORF">FOF46_09755</name>
</gene>
<protein>
    <submittedName>
        <fullName evidence="2">Four-helix bundle copper-binding protein</fullName>
    </submittedName>
</protein>
<feature type="domain" description="4Fe-4S ferredoxin-type" evidence="1">
    <location>
        <begin position="80"/>
        <end position="111"/>
    </location>
</feature>
<dbReference type="Pfam" id="PF03860">
    <property type="entry name" value="Csp"/>
    <property type="match status" value="1"/>
</dbReference>
<name>A0A554VLT6_9FLAO</name>
<evidence type="ECO:0000259" key="1">
    <source>
        <dbReference type="PROSITE" id="PS51379"/>
    </source>
</evidence>
<evidence type="ECO:0000313" key="2">
    <source>
        <dbReference type="EMBL" id="TSE09146.1"/>
    </source>
</evidence>
<dbReference type="PANTHER" id="PTHR37310:SF1">
    <property type="entry name" value="CYTOPLASMIC PROTEIN"/>
    <property type="match status" value="1"/>
</dbReference>
<dbReference type="InterPro" id="IPR005560">
    <property type="entry name" value="Csp_YhjQ"/>
</dbReference>
<evidence type="ECO:0000313" key="3">
    <source>
        <dbReference type="Proteomes" id="UP000318833"/>
    </source>
</evidence>
<dbReference type="AlphaFoldDB" id="A0A554VLT6"/>
<proteinExistence type="predicted"/>
<dbReference type="PROSITE" id="PS51379">
    <property type="entry name" value="4FE4S_FER_2"/>
    <property type="match status" value="1"/>
</dbReference>
<dbReference type="EMBL" id="VLNR01000016">
    <property type="protein sequence ID" value="TSE09146.1"/>
    <property type="molecule type" value="Genomic_DNA"/>
</dbReference>
<dbReference type="RefSeq" id="WP_143916321.1">
    <property type="nucleotide sequence ID" value="NZ_CANMIK010000016.1"/>
</dbReference>
<sequence>MENIHIIEALINCAAHCRNCAYLSLKEENVNELQEAITNTLICAEICEYASELPACTESEMRYLLKECKTSCKKCAKECEKLEYDYFKKCAAACEKCIDVCNIHLVEMEIN</sequence>
<dbReference type="PANTHER" id="PTHR37310">
    <property type="entry name" value="CYTOPLASMIC PROTEIN-RELATED"/>
    <property type="match status" value="1"/>
</dbReference>